<evidence type="ECO:0000256" key="1">
    <source>
        <dbReference type="SAM" id="MobiDB-lite"/>
    </source>
</evidence>
<dbReference type="OrthoDB" id="1969373at2759"/>
<reference evidence="3 4" key="1">
    <citation type="submission" date="2020-06" db="EMBL/GenBank/DDBJ databases">
        <title>Transcriptomic and genomic resources for Thalictrum thalictroides and T. hernandezii: Facilitating candidate gene discovery in an emerging model plant lineage.</title>
        <authorList>
            <person name="Arias T."/>
            <person name="Riano-Pachon D.M."/>
            <person name="Di Stilio V.S."/>
        </authorList>
    </citation>
    <scope>NUCLEOTIDE SEQUENCE [LARGE SCALE GENOMIC DNA]</scope>
    <source>
        <strain evidence="4">cv. WT478/WT964</strain>
        <tissue evidence="3">Leaves</tissue>
    </source>
</reference>
<feature type="transmembrane region" description="Helical" evidence="2">
    <location>
        <begin position="12"/>
        <end position="32"/>
    </location>
</feature>
<keyword evidence="2" id="KW-0812">Transmembrane</keyword>
<accession>A0A7J6XCH1</accession>
<evidence type="ECO:0000313" key="3">
    <source>
        <dbReference type="EMBL" id="KAF5206535.1"/>
    </source>
</evidence>
<sequence length="91" mass="9764">MAISATMGSSSSSSVSLVVAIFITLLLFLTDFNQKTTNSDMKPYKNIGRAQDMSSYVLTNQLARRGLIPPPAPSANGRKSYETPPPPESIS</sequence>
<organism evidence="3 4">
    <name type="scientific">Thalictrum thalictroides</name>
    <name type="common">Rue-anemone</name>
    <name type="synonym">Anemone thalictroides</name>
    <dbReference type="NCBI Taxonomy" id="46969"/>
    <lineage>
        <taxon>Eukaryota</taxon>
        <taxon>Viridiplantae</taxon>
        <taxon>Streptophyta</taxon>
        <taxon>Embryophyta</taxon>
        <taxon>Tracheophyta</taxon>
        <taxon>Spermatophyta</taxon>
        <taxon>Magnoliopsida</taxon>
        <taxon>Ranunculales</taxon>
        <taxon>Ranunculaceae</taxon>
        <taxon>Thalictroideae</taxon>
        <taxon>Thalictrum</taxon>
    </lineage>
</organism>
<protein>
    <recommendedName>
        <fullName evidence="5">Transmembrane protein</fullName>
    </recommendedName>
</protein>
<keyword evidence="2" id="KW-0472">Membrane</keyword>
<keyword evidence="4" id="KW-1185">Reference proteome</keyword>
<dbReference type="Proteomes" id="UP000554482">
    <property type="component" value="Unassembled WGS sequence"/>
</dbReference>
<dbReference type="EMBL" id="JABWDY010002576">
    <property type="protein sequence ID" value="KAF5206535.1"/>
    <property type="molecule type" value="Genomic_DNA"/>
</dbReference>
<name>A0A7J6XCH1_THATH</name>
<feature type="region of interest" description="Disordered" evidence="1">
    <location>
        <begin position="66"/>
        <end position="91"/>
    </location>
</feature>
<evidence type="ECO:0008006" key="5">
    <source>
        <dbReference type="Google" id="ProtNLM"/>
    </source>
</evidence>
<dbReference type="AlphaFoldDB" id="A0A7J6XCH1"/>
<evidence type="ECO:0000313" key="4">
    <source>
        <dbReference type="Proteomes" id="UP000554482"/>
    </source>
</evidence>
<proteinExistence type="predicted"/>
<gene>
    <name evidence="3" type="ORF">FRX31_003878</name>
</gene>
<keyword evidence="2" id="KW-1133">Transmembrane helix</keyword>
<evidence type="ECO:0000256" key="2">
    <source>
        <dbReference type="SAM" id="Phobius"/>
    </source>
</evidence>
<comment type="caution">
    <text evidence="3">The sequence shown here is derived from an EMBL/GenBank/DDBJ whole genome shotgun (WGS) entry which is preliminary data.</text>
</comment>